<sequence>MNHVSDICSQVEADLKSWRKLVLIFMIVFVSFAITILYALSNVPTGSESCLPDVAGRSDL</sequence>
<keyword evidence="3" id="KW-1185">Reference proteome</keyword>
<evidence type="ECO:0000313" key="3">
    <source>
        <dbReference type="Proteomes" id="UP000479000"/>
    </source>
</evidence>
<gene>
    <name evidence="2" type="ORF">NTEN_LOCUS8994</name>
</gene>
<protein>
    <submittedName>
        <fullName evidence="2">Uncharacterized protein</fullName>
    </submittedName>
</protein>
<evidence type="ECO:0000256" key="1">
    <source>
        <dbReference type="SAM" id="Phobius"/>
    </source>
</evidence>
<dbReference type="Proteomes" id="UP000479000">
    <property type="component" value="Unassembled WGS sequence"/>
</dbReference>
<keyword evidence="1" id="KW-0472">Membrane</keyword>
<keyword evidence="1" id="KW-0812">Transmembrane</keyword>
<keyword evidence="1" id="KW-1133">Transmembrane helix</keyword>
<accession>A0A6H5GI64</accession>
<evidence type="ECO:0000313" key="2">
    <source>
        <dbReference type="EMBL" id="CAB0003466.1"/>
    </source>
</evidence>
<reference evidence="2 3" key="1">
    <citation type="submission" date="2020-02" db="EMBL/GenBank/DDBJ databases">
        <authorList>
            <person name="Ferguson B K."/>
        </authorList>
    </citation>
    <scope>NUCLEOTIDE SEQUENCE [LARGE SCALE GENOMIC DNA]</scope>
</reference>
<proteinExistence type="predicted"/>
<dbReference type="EMBL" id="CADCXU010013501">
    <property type="protein sequence ID" value="CAB0003466.1"/>
    <property type="molecule type" value="Genomic_DNA"/>
</dbReference>
<feature type="transmembrane region" description="Helical" evidence="1">
    <location>
        <begin position="21"/>
        <end position="40"/>
    </location>
</feature>
<name>A0A6H5GI64_9HEMI</name>
<dbReference type="AlphaFoldDB" id="A0A6H5GI64"/>
<organism evidence="2 3">
    <name type="scientific">Nesidiocoris tenuis</name>
    <dbReference type="NCBI Taxonomy" id="355587"/>
    <lineage>
        <taxon>Eukaryota</taxon>
        <taxon>Metazoa</taxon>
        <taxon>Ecdysozoa</taxon>
        <taxon>Arthropoda</taxon>
        <taxon>Hexapoda</taxon>
        <taxon>Insecta</taxon>
        <taxon>Pterygota</taxon>
        <taxon>Neoptera</taxon>
        <taxon>Paraneoptera</taxon>
        <taxon>Hemiptera</taxon>
        <taxon>Heteroptera</taxon>
        <taxon>Panheteroptera</taxon>
        <taxon>Cimicomorpha</taxon>
        <taxon>Miridae</taxon>
        <taxon>Dicyphina</taxon>
        <taxon>Nesidiocoris</taxon>
    </lineage>
</organism>